<keyword evidence="3" id="KW-1185">Reference proteome</keyword>
<dbReference type="Pfam" id="PF00754">
    <property type="entry name" value="F5_F8_type_C"/>
    <property type="match status" value="1"/>
</dbReference>
<feature type="domain" description="F5/8 type C" evidence="1">
    <location>
        <begin position="311"/>
        <end position="428"/>
    </location>
</feature>
<proteinExistence type="predicted"/>
<accession>A0ABR2GZ36</accession>
<evidence type="ECO:0000313" key="2">
    <source>
        <dbReference type="EMBL" id="KAK8838936.1"/>
    </source>
</evidence>
<dbReference type="InterPro" id="IPR000421">
    <property type="entry name" value="FA58C"/>
</dbReference>
<dbReference type="InterPro" id="IPR008979">
    <property type="entry name" value="Galactose-bd-like_sf"/>
</dbReference>
<dbReference type="EMBL" id="JAPFFF010000053">
    <property type="protein sequence ID" value="KAK8838936.1"/>
    <property type="molecule type" value="Genomic_DNA"/>
</dbReference>
<organism evidence="2 3">
    <name type="scientific">Tritrichomonas musculus</name>
    <dbReference type="NCBI Taxonomy" id="1915356"/>
    <lineage>
        <taxon>Eukaryota</taxon>
        <taxon>Metamonada</taxon>
        <taxon>Parabasalia</taxon>
        <taxon>Tritrichomonadida</taxon>
        <taxon>Tritrichomonadidae</taxon>
        <taxon>Tritrichomonas</taxon>
    </lineage>
</organism>
<evidence type="ECO:0000259" key="1">
    <source>
        <dbReference type="Pfam" id="PF00754"/>
    </source>
</evidence>
<dbReference type="Proteomes" id="UP001470230">
    <property type="component" value="Unassembled WGS sequence"/>
</dbReference>
<dbReference type="SUPFAM" id="SSF49785">
    <property type="entry name" value="Galactose-binding domain-like"/>
    <property type="match status" value="1"/>
</dbReference>
<comment type="caution">
    <text evidence="2">The sequence shown here is derived from an EMBL/GenBank/DDBJ whole genome shotgun (WGS) entry which is preliminary data.</text>
</comment>
<sequence length="458" mass="54131">MENKSFDYKLNIENLKNIPFHLYENDFTFHLEGKTYKTNRFIADLLSPYARQLHYSDRSINEFYIEFDKSIDQENGMQMEEDYFSDFLNLYAFNDIKIDPKRQKYYTKYFYALGNIDEFLHLQPEYSTDISEDNAVDRLLLLINIIGKHEMTINMPGIGTIRNLINFISRHFENIDKEKMKLLNIDIIEKIINNENLKLHDEDSLLNFLLEIYSKDDRISSLFEYVIFNNVSKEMMQKFIQQFDINHLNLSIWKTICQRLIGNTKSFATRYSEKAKVAHILHDKEKEFQGIMQHLNAETGGNVHDNGTVEITSNSIDGDCHPKNLVDYQNNDSNYSSDSSNKELSYVCFDFKDKLVNLDSYTIKSNSNSSLSNPKSWVVEVSNDGEKWEIIDRHENSSSLKGCKIVYTFKVQQANYGFFRYIRLHQTGEGWDRSDKRIWFYKLEFYGDLKYAQKVKNE</sequence>
<evidence type="ECO:0000313" key="3">
    <source>
        <dbReference type="Proteomes" id="UP001470230"/>
    </source>
</evidence>
<name>A0ABR2GZ36_9EUKA</name>
<dbReference type="Gene3D" id="2.60.120.260">
    <property type="entry name" value="Galactose-binding domain-like"/>
    <property type="match status" value="1"/>
</dbReference>
<protein>
    <recommendedName>
        <fullName evidence="1">F5/8 type C domain-containing protein</fullName>
    </recommendedName>
</protein>
<gene>
    <name evidence="2" type="ORF">M9Y10_032395</name>
</gene>
<reference evidence="2 3" key="1">
    <citation type="submission" date="2024-04" db="EMBL/GenBank/DDBJ databases">
        <title>Tritrichomonas musculus Genome.</title>
        <authorList>
            <person name="Alves-Ferreira E."/>
            <person name="Grigg M."/>
            <person name="Lorenzi H."/>
            <person name="Galac M."/>
        </authorList>
    </citation>
    <scope>NUCLEOTIDE SEQUENCE [LARGE SCALE GENOMIC DNA]</scope>
    <source>
        <strain evidence="2 3">EAF2021</strain>
    </source>
</reference>